<name>A0AAE1U5V3_9EUCA</name>
<gene>
    <name evidence="2" type="ORF">Pmani_017042</name>
</gene>
<proteinExistence type="predicted"/>
<reference evidence="2" key="1">
    <citation type="submission" date="2023-11" db="EMBL/GenBank/DDBJ databases">
        <title>Genome assemblies of two species of porcelain crab, Petrolisthes cinctipes and Petrolisthes manimaculis (Anomura: Porcellanidae).</title>
        <authorList>
            <person name="Angst P."/>
        </authorList>
    </citation>
    <scope>NUCLEOTIDE SEQUENCE</scope>
    <source>
        <strain evidence="2">PB745_02</strain>
        <tissue evidence="2">Gill</tissue>
    </source>
</reference>
<organism evidence="2 3">
    <name type="scientific">Petrolisthes manimaculis</name>
    <dbReference type="NCBI Taxonomy" id="1843537"/>
    <lineage>
        <taxon>Eukaryota</taxon>
        <taxon>Metazoa</taxon>
        <taxon>Ecdysozoa</taxon>
        <taxon>Arthropoda</taxon>
        <taxon>Crustacea</taxon>
        <taxon>Multicrustacea</taxon>
        <taxon>Malacostraca</taxon>
        <taxon>Eumalacostraca</taxon>
        <taxon>Eucarida</taxon>
        <taxon>Decapoda</taxon>
        <taxon>Pleocyemata</taxon>
        <taxon>Anomura</taxon>
        <taxon>Galatheoidea</taxon>
        <taxon>Porcellanidae</taxon>
        <taxon>Petrolisthes</taxon>
    </lineage>
</organism>
<dbReference type="Proteomes" id="UP001292094">
    <property type="component" value="Unassembled WGS sequence"/>
</dbReference>
<feature type="region of interest" description="Disordered" evidence="1">
    <location>
        <begin position="1"/>
        <end position="21"/>
    </location>
</feature>
<dbReference type="AlphaFoldDB" id="A0AAE1U5V3"/>
<comment type="caution">
    <text evidence="2">The sequence shown here is derived from an EMBL/GenBank/DDBJ whole genome shotgun (WGS) entry which is preliminary data.</text>
</comment>
<dbReference type="EMBL" id="JAWZYT010001507">
    <property type="protein sequence ID" value="KAK4311493.1"/>
    <property type="molecule type" value="Genomic_DNA"/>
</dbReference>
<keyword evidence="3" id="KW-1185">Reference proteome</keyword>
<feature type="compositionally biased region" description="Polar residues" evidence="1">
    <location>
        <begin position="9"/>
        <end position="18"/>
    </location>
</feature>
<evidence type="ECO:0000256" key="1">
    <source>
        <dbReference type="SAM" id="MobiDB-lite"/>
    </source>
</evidence>
<sequence length="73" mass="8720">MTRLRNPKRNSNTATPQGPKSLKVVFEREETKWTVIRASQQLKDHEDQELRNIQITPHRTYNERRNHAELPKT</sequence>
<protein>
    <submittedName>
        <fullName evidence="2">Uncharacterized protein</fullName>
    </submittedName>
</protein>
<evidence type="ECO:0000313" key="3">
    <source>
        <dbReference type="Proteomes" id="UP001292094"/>
    </source>
</evidence>
<evidence type="ECO:0000313" key="2">
    <source>
        <dbReference type="EMBL" id="KAK4311493.1"/>
    </source>
</evidence>
<accession>A0AAE1U5V3</accession>